<sequence>MNIDLKAQAQSLLNTSVGQDSGIQSNSNAATASTLPIFSQLLSSQVKVFQELDAKNTVNTAQLLSPNIVQASKLQAKDNPHQEEVRAAVARQVDAFVNISKSGEVNSFQAPATQSTNMKQAHTEFAFAKLAEMQAQAKNMRVISREPGFTSDAEILQTQAKLLGPSQALSKNATLEMPGKDPLVPKKNANLESEAITAMGISASENQGQGGQAGSGGESEFGNAPIQANTMHGQVHAQFGSLQWSEEISQRMILMVGANMHLAVLNLNPDNLGFIKIVITVKDHQVNATFVSNNADVRQALQDGIEQLRGSMSQADLILEQANVCSGASFEESQASVLAAQNQSGSILSSEHHSALSQLLNEQAAKGGKVQDPGLPMRYDGIVSVFV</sequence>
<dbReference type="InterPro" id="IPR052563">
    <property type="entry name" value="FliK"/>
</dbReference>
<dbReference type="RefSeq" id="WP_112294501.1">
    <property type="nucleotide sequence ID" value="NZ_CBCSBS010000001.1"/>
</dbReference>
<evidence type="ECO:0000259" key="2">
    <source>
        <dbReference type="Pfam" id="PF02120"/>
    </source>
</evidence>
<feature type="region of interest" description="Disordered" evidence="1">
    <location>
        <begin position="204"/>
        <end position="225"/>
    </location>
</feature>
<dbReference type="InterPro" id="IPR038610">
    <property type="entry name" value="FliK-like_C_sf"/>
</dbReference>
<evidence type="ECO:0000313" key="3">
    <source>
        <dbReference type="EMBL" id="AWW49516.1"/>
    </source>
</evidence>
<evidence type="ECO:0000256" key="1">
    <source>
        <dbReference type="SAM" id="MobiDB-lite"/>
    </source>
</evidence>
<dbReference type="Proteomes" id="UP000248592">
    <property type="component" value="Chromosome"/>
</dbReference>
<name>A0A2Z4JRY0_9BURK</name>
<gene>
    <name evidence="3" type="ORF">Pas1_03425</name>
</gene>
<dbReference type="PANTHER" id="PTHR37533:SF2">
    <property type="entry name" value="FLAGELLAR HOOK-LENGTH CONTROL PROTEIN"/>
    <property type="match status" value="1"/>
</dbReference>
<dbReference type="EMBL" id="CP030085">
    <property type="protein sequence ID" value="AWW49516.1"/>
    <property type="molecule type" value="Genomic_DNA"/>
</dbReference>
<proteinExistence type="predicted"/>
<accession>A0A2Z4JRY0</accession>
<dbReference type="PANTHER" id="PTHR37533">
    <property type="entry name" value="FLAGELLAR HOOK-LENGTH CONTROL PROTEIN"/>
    <property type="match status" value="1"/>
</dbReference>
<evidence type="ECO:0000313" key="4">
    <source>
        <dbReference type="Proteomes" id="UP000248592"/>
    </source>
</evidence>
<dbReference type="Gene3D" id="3.30.750.140">
    <property type="match status" value="1"/>
</dbReference>
<dbReference type="AlphaFoldDB" id="A0A2Z4JRY0"/>
<reference evidence="4" key="1">
    <citation type="submission" date="2018-06" db="EMBL/GenBank/DDBJ databases">
        <title>Description of a new Polynucleobacter species.</title>
        <authorList>
            <person name="Hahn M.W."/>
        </authorList>
    </citation>
    <scope>NUCLEOTIDE SEQUENCE [LARGE SCALE GENOMIC DNA]</scope>
    <source>
        <strain evidence="4">MG-25-Pas1-D2</strain>
    </source>
</reference>
<dbReference type="InterPro" id="IPR021136">
    <property type="entry name" value="Flagellar_hook_control-like_C"/>
</dbReference>
<organism evidence="3 4">
    <name type="scientific">Polynucleobacter paneuropaeus</name>
    <dbReference type="NCBI Taxonomy" id="2527775"/>
    <lineage>
        <taxon>Bacteria</taxon>
        <taxon>Pseudomonadati</taxon>
        <taxon>Pseudomonadota</taxon>
        <taxon>Betaproteobacteria</taxon>
        <taxon>Burkholderiales</taxon>
        <taxon>Burkholderiaceae</taxon>
        <taxon>Polynucleobacter</taxon>
    </lineage>
</organism>
<feature type="domain" description="Flagellar hook-length control protein-like C-terminal" evidence="2">
    <location>
        <begin position="250"/>
        <end position="328"/>
    </location>
</feature>
<dbReference type="Pfam" id="PF02120">
    <property type="entry name" value="Flg_hook"/>
    <property type="match status" value="1"/>
</dbReference>
<dbReference type="CDD" id="cd17470">
    <property type="entry name" value="T3SS_Flik_C"/>
    <property type="match status" value="1"/>
</dbReference>
<protein>
    <recommendedName>
        <fullName evidence="2">Flagellar hook-length control protein-like C-terminal domain-containing protein</fullName>
    </recommendedName>
</protein>
<feature type="compositionally biased region" description="Gly residues" evidence="1">
    <location>
        <begin position="208"/>
        <end position="219"/>
    </location>
</feature>